<organism evidence="1 2">
    <name type="scientific">Araneus ventricosus</name>
    <name type="common">Orbweaver spider</name>
    <name type="synonym">Epeira ventricosa</name>
    <dbReference type="NCBI Taxonomy" id="182803"/>
    <lineage>
        <taxon>Eukaryota</taxon>
        <taxon>Metazoa</taxon>
        <taxon>Ecdysozoa</taxon>
        <taxon>Arthropoda</taxon>
        <taxon>Chelicerata</taxon>
        <taxon>Arachnida</taxon>
        <taxon>Araneae</taxon>
        <taxon>Araneomorphae</taxon>
        <taxon>Entelegynae</taxon>
        <taxon>Araneoidea</taxon>
        <taxon>Araneidae</taxon>
        <taxon>Araneus</taxon>
    </lineage>
</organism>
<evidence type="ECO:0000313" key="1">
    <source>
        <dbReference type="EMBL" id="GBN80814.1"/>
    </source>
</evidence>
<name>A0A4Y2RY35_ARAVE</name>
<keyword evidence="2" id="KW-1185">Reference proteome</keyword>
<protein>
    <submittedName>
        <fullName evidence="1">Uncharacterized protein</fullName>
    </submittedName>
</protein>
<accession>A0A4Y2RY35</accession>
<dbReference type="EMBL" id="BGPR01019046">
    <property type="protein sequence ID" value="GBN80814.1"/>
    <property type="molecule type" value="Genomic_DNA"/>
</dbReference>
<evidence type="ECO:0000313" key="2">
    <source>
        <dbReference type="Proteomes" id="UP000499080"/>
    </source>
</evidence>
<comment type="caution">
    <text evidence="1">The sequence shown here is derived from an EMBL/GenBank/DDBJ whole genome shotgun (WGS) entry which is preliminary data.</text>
</comment>
<reference evidence="1 2" key="1">
    <citation type="journal article" date="2019" name="Sci. Rep.">
        <title>Orb-weaving spider Araneus ventricosus genome elucidates the spidroin gene catalogue.</title>
        <authorList>
            <person name="Kono N."/>
            <person name="Nakamura H."/>
            <person name="Ohtoshi R."/>
            <person name="Moran D.A.P."/>
            <person name="Shinohara A."/>
            <person name="Yoshida Y."/>
            <person name="Fujiwara M."/>
            <person name="Mori M."/>
            <person name="Tomita M."/>
            <person name="Arakawa K."/>
        </authorList>
    </citation>
    <scope>NUCLEOTIDE SEQUENCE [LARGE SCALE GENOMIC DNA]</scope>
</reference>
<gene>
    <name evidence="1" type="ORF">AVEN_148429_1</name>
</gene>
<sequence>MPALPGSPCYTRFRFVAPSLRIPRPRWPSGNVSTSELEGFKNPPAGMVRKFGEEVPPQVSSPDRGSKLRVPSQKSLVLLQNGTLM</sequence>
<proteinExistence type="predicted"/>
<dbReference type="AlphaFoldDB" id="A0A4Y2RY35"/>
<dbReference type="Proteomes" id="UP000499080">
    <property type="component" value="Unassembled WGS sequence"/>
</dbReference>